<keyword evidence="3" id="KW-1185">Reference proteome</keyword>
<evidence type="ECO:0000256" key="1">
    <source>
        <dbReference type="SAM" id="SignalP"/>
    </source>
</evidence>
<feature type="chain" id="PRO_5016000615" description="Hemagglutinin" evidence="1">
    <location>
        <begin position="25"/>
        <end position="682"/>
    </location>
</feature>
<reference evidence="2 3" key="1">
    <citation type="submission" date="2018-05" db="EMBL/GenBank/DDBJ databases">
        <title>Amnibacterium sp. M8JJ-5, whole genome shotgun sequence.</title>
        <authorList>
            <person name="Tuo L."/>
        </authorList>
    </citation>
    <scope>NUCLEOTIDE SEQUENCE [LARGE SCALE GENOMIC DNA]</scope>
    <source>
        <strain evidence="2 3">M8JJ-5</strain>
    </source>
</reference>
<proteinExistence type="predicted"/>
<accession>A0A2V1HVR7</accession>
<gene>
    <name evidence="2" type="ORF">DDQ50_05150</name>
</gene>
<protein>
    <recommendedName>
        <fullName evidence="4">Hemagglutinin</fullName>
    </recommendedName>
</protein>
<evidence type="ECO:0008006" key="4">
    <source>
        <dbReference type="Google" id="ProtNLM"/>
    </source>
</evidence>
<dbReference type="AlphaFoldDB" id="A0A2V1HVR7"/>
<name>A0A2V1HVR7_9MICO</name>
<feature type="signal peptide" evidence="1">
    <location>
        <begin position="1"/>
        <end position="24"/>
    </location>
</feature>
<keyword evidence="1" id="KW-0732">Signal</keyword>
<dbReference type="Proteomes" id="UP000244893">
    <property type="component" value="Unassembled WGS sequence"/>
</dbReference>
<sequence length="682" mass="71256">MAAATVGLLAVIAGLLSAAPPALAADASQFDPGNIISDYRFFDGGAMSTEQVQQFLNSKVSQCRAGYTCLKDYRQSTWTRPTDPMCSAYIGQANETAAQIITRVGQVCGVSQRVLLVLLEKEMSLVTDTWPEAWQYEKATGYACPDTAPCDAEFAGFYNQVYKAAWQYKRYSNPPGTSRTYTWFPVGQVSNVRFHPRVECGTSPVLIRNQATAGLYYYTPYQPNATAMSNVYGGQTDGCSSYGNRNFWRLYTDWFGSPTNPVDPIGSVDAITPAPGGITVRGWTLDFDTTDPIAAHVYVDGVGVATRADRARPDVASVYYRPNAALGFSLDVPAAPGAHQVCVFGINVGPGGNSRLGCSTVVVSDGSPFGSVDDVSAVGPTVSVGGWAIDPDTAAAIPVHVYVDGAGYPLQADGARPDVAGVFPSYGTRHGYAASFTLARGPHQICAYAINQGAGRNVLLGCRTVQVTVTGEDLGRSPVGNIDAVTANRNSLTVSGWTLDPDTANGIDVTVSVDGVPSTIRADRSRPDIASAFPGYGGAHGFETTIAAAPGVRNVCVTGINAGTGPNANLGCRSVRVLASDPIGSIDVARGGIGVVEVSGWVATPQVPTPIWAHVYVGTSGLPVLADLPRPDVQAAVAGTGPQTGFQVTVPSATGPVDVCVYAVDPGNSVQSVIGCRRVVVQ</sequence>
<dbReference type="EMBL" id="QEOP01000001">
    <property type="protein sequence ID" value="PVZ95852.1"/>
    <property type="molecule type" value="Genomic_DNA"/>
</dbReference>
<comment type="caution">
    <text evidence="2">The sequence shown here is derived from an EMBL/GenBank/DDBJ whole genome shotgun (WGS) entry which is preliminary data.</text>
</comment>
<evidence type="ECO:0000313" key="2">
    <source>
        <dbReference type="EMBL" id="PVZ95852.1"/>
    </source>
</evidence>
<evidence type="ECO:0000313" key="3">
    <source>
        <dbReference type="Proteomes" id="UP000244893"/>
    </source>
</evidence>
<organism evidence="2 3">
    <name type="scientific">Amnibacterium flavum</name>
    <dbReference type="NCBI Taxonomy" id="2173173"/>
    <lineage>
        <taxon>Bacteria</taxon>
        <taxon>Bacillati</taxon>
        <taxon>Actinomycetota</taxon>
        <taxon>Actinomycetes</taxon>
        <taxon>Micrococcales</taxon>
        <taxon>Microbacteriaceae</taxon>
        <taxon>Amnibacterium</taxon>
    </lineage>
</organism>